<reference evidence="3 5" key="2">
    <citation type="submission" date="2016-11" db="EMBL/GenBank/DDBJ databases">
        <authorList>
            <person name="Jaros S."/>
            <person name="Januszkiewicz K."/>
            <person name="Wedrychowicz H."/>
        </authorList>
    </citation>
    <scope>NUCLEOTIDE SEQUENCE [LARGE SCALE GENOMIC DNA]</scope>
    <source>
        <strain evidence="3 5">DSM 17137</strain>
    </source>
</reference>
<name>A0A0F5L2C2_9HYPH</name>
<protein>
    <submittedName>
        <fullName evidence="2 3">Alkylhydroperoxidase</fullName>
    </submittedName>
</protein>
<dbReference type="STRING" id="1121477.SAMN02745223_03385"/>
<reference evidence="2 4" key="1">
    <citation type="submission" date="2015-03" db="EMBL/GenBank/DDBJ databases">
        <authorList>
            <person name="Hassan Y.I."/>
            <person name="Lepp D."/>
            <person name="Zhou T."/>
        </authorList>
    </citation>
    <scope>NUCLEOTIDE SEQUENCE [LARGE SCALE GENOMIC DNA]</scope>
    <source>
        <strain evidence="2 4">DSM 17137</strain>
    </source>
</reference>
<dbReference type="PANTHER" id="PTHR34846">
    <property type="entry name" value="4-CARBOXYMUCONOLACTONE DECARBOXYLASE FAMILY PROTEIN (AFU_ORTHOLOGUE AFUA_6G11590)"/>
    <property type="match status" value="1"/>
</dbReference>
<dbReference type="Proteomes" id="UP000184533">
    <property type="component" value="Unassembled WGS sequence"/>
</dbReference>
<dbReference type="OrthoDB" id="9801997at2"/>
<evidence type="ECO:0000313" key="4">
    <source>
        <dbReference type="Proteomes" id="UP000033608"/>
    </source>
</evidence>
<feature type="domain" description="Carboxymuconolactone decarboxylase-like" evidence="1">
    <location>
        <begin position="12"/>
        <end position="95"/>
    </location>
</feature>
<dbReference type="RefSeq" id="WP_046137056.1">
    <property type="nucleotide sequence ID" value="NZ_FQVC01000012.1"/>
</dbReference>
<dbReference type="Gene3D" id="1.20.1290.10">
    <property type="entry name" value="AhpD-like"/>
    <property type="match status" value="1"/>
</dbReference>
<dbReference type="GO" id="GO:0051920">
    <property type="term" value="F:peroxiredoxin activity"/>
    <property type="evidence" value="ECO:0007669"/>
    <property type="project" value="InterPro"/>
</dbReference>
<dbReference type="EMBL" id="LAJF01000152">
    <property type="protein sequence ID" value="KKB76360.1"/>
    <property type="molecule type" value="Genomic_DNA"/>
</dbReference>
<dbReference type="PATRIC" id="fig|1121477.3.peg.783"/>
<dbReference type="InterPro" id="IPR003779">
    <property type="entry name" value="CMD-like"/>
</dbReference>
<sequence>MQARLNPYVAAPAAMQPIAALDTYVVKHSGLAVHLVHLLKIRASQINGCAYCVDMHTREARHDGLGEQWINLIATWQESPVYTPQERAVLGWTEALTLLPQSRASDADFEPLRAHFSDAEITALSVAIAAINVWNRIAVGFRTPHPVDPQAA</sequence>
<dbReference type="EMBL" id="FQVC01000012">
    <property type="protein sequence ID" value="SHF71995.1"/>
    <property type="molecule type" value="Genomic_DNA"/>
</dbReference>
<accession>A0A0F5L2C2</accession>
<dbReference type="InterPro" id="IPR004675">
    <property type="entry name" value="AhpD_core"/>
</dbReference>
<evidence type="ECO:0000313" key="3">
    <source>
        <dbReference type="EMBL" id="SHF71995.1"/>
    </source>
</evidence>
<evidence type="ECO:0000313" key="5">
    <source>
        <dbReference type="Proteomes" id="UP000184533"/>
    </source>
</evidence>
<dbReference type="Proteomes" id="UP000033608">
    <property type="component" value="Unassembled WGS sequence"/>
</dbReference>
<evidence type="ECO:0000259" key="1">
    <source>
        <dbReference type="Pfam" id="PF02627"/>
    </source>
</evidence>
<dbReference type="InterPro" id="IPR029032">
    <property type="entry name" value="AhpD-like"/>
</dbReference>
<dbReference type="AlphaFoldDB" id="A0A0F5L2C2"/>
<evidence type="ECO:0000313" key="2">
    <source>
        <dbReference type="EMBL" id="KKB76360.1"/>
    </source>
</evidence>
<organism evidence="2 4">
    <name type="scientific">Devosia limi DSM 17137</name>
    <dbReference type="NCBI Taxonomy" id="1121477"/>
    <lineage>
        <taxon>Bacteria</taxon>
        <taxon>Pseudomonadati</taxon>
        <taxon>Pseudomonadota</taxon>
        <taxon>Alphaproteobacteria</taxon>
        <taxon>Hyphomicrobiales</taxon>
        <taxon>Devosiaceae</taxon>
        <taxon>Devosia</taxon>
    </lineage>
</organism>
<dbReference type="Pfam" id="PF02627">
    <property type="entry name" value="CMD"/>
    <property type="match status" value="1"/>
</dbReference>
<dbReference type="SUPFAM" id="SSF69118">
    <property type="entry name" value="AhpD-like"/>
    <property type="match status" value="1"/>
</dbReference>
<proteinExistence type="predicted"/>
<keyword evidence="2" id="KW-0560">Oxidoreductase</keyword>
<keyword evidence="4" id="KW-1185">Reference proteome</keyword>
<dbReference type="PANTHER" id="PTHR34846:SF10">
    <property type="entry name" value="CYTOPLASMIC PROTEIN"/>
    <property type="match status" value="1"/>
</dbReference>
<gene>
    <name evidence="3" type="ORF">SAMN02745223_03385</name>
    <name evidence="2" type="ORF">VW29_20005</name>
</gene>
<dbReference type="NCBIfam" id="TIGR00778">
    <property type="entry name" value="ahpD_dom"/>
    <property type="match status" value="1"/>
</dbReference>
<keyword evidence="2" id="KW-0575">Peroxidase</keyword>